<dbReference type="RefSeq" id="YP_009289873.1">
    <property type="nucleotide sequence ID" value="NC_031099.1"/>
</dbReference>
<reference evidence="3" key="1">
    <citation type="submission" date="2016-07" db="EMBL/GenBank/DDBJ databases">
        <authorList>
            <person name="Florea S."/>
            <person name="Webb J.S."/>
            <person name="Jaromczyk J."/>
            <person name="Schardl C.L."/>
        </authorList>
    </citation>
    <scope>NUCLEOTIDE SEQUENCE [LARGE SCALE GENOMIC DNA]</scope>
</reference>
<accession>A0A1C9EHW9</accession>
<dbReference type="GeneID" id="29056511"/>
<feature type="region of interest" description="Disordered" evidence="1">
    <location>
        <begin position="1"/>
        <end position="24"/>
    </location>
</feature>
<evidence type="ECO:0000313" key="2">
    <source>
        <dbReference type="EMBL" id="AON97357.1"/>
    </source>
</evidence>
<dbReference type="KEGG" id="vg:29056511"/>
<keyword evidence="3" id="KW-1185">Reference proteome</keyword>
<dbReference type="Proteomes" id="UP000203073">
    <property type="component" value="Segment"/>
</dbReference>
<protein>
    <submittedName>
        <fullName evidence="2">Uncharacterized protein</fullName>
    </submittedName>
</protein>
<name>A0A1C9EHW9_9CAUD</name>
<gene>
    <name evidence="2" type="primary">64</name>
    <name evidence="2" type="ORF">SEA_HEDWIG_64</name>
</gene>
<sequence>MTTKKPTTPPAGPSGVSTPSADLNPVRAEALTRAMEFARDRAQTTSRHLGTADVLDVAGDFEHYLRTGETELPTTGDKGGA</sequence>
<evidence type="ECO:0000313" key="3">
    <source>
        <dbReference type="Proteomes" id="UP000203073"/>
    </source>
</evidence>
<organism evidence="2 3">
    <name type="scientific">Gordonia phage Hedwig</name>
    <dbReference type="NCBI Taxonomy" id="1887648"/>
    <lineage>
        <taxon>Viruses</taxon>
        <taxon>Duplodnaviria</taxon>
        <taxon>Heunggongvirae</taxon>
        <taxon>Uroviricota</taxon>
        <taxon>Caudoviricetes</taxon>
        <taxon>Hedwigvirus</taxon>
        <taxon>Hedwigvirus hedwig</taxon>
    </lineage>
</organism>
<proteinExistence type="predicted"/>
<dbReference type="EMBL" id="KX557279">
    <property type="protein sequence ID" value="AON97357.1"/>
    <property type="molecule type" value="Genomic_DNA"/>
</dbReference>
<evidence type="ECO:0000256" key="1">
    <source>
        <dbReference type="SAM" id="MobiDB-lite"/>
    </source>
</evidence>